<sequence>MLLNQRSCKSGRKCFRYSGDIRHQLGEIDSANVRSNGQSLQRLEEDRAVEASQGLDELTAKGPQITEPEHTKGGAQSQPNSSCIITSGRITAKNPSSLVSEVISTGGNREEADGEDIMNFAGTCIGAVCSFKSDLEDDDNNRL</sequence>
<feature type="compositionally biased region" description="Polar residues" evidence="1">
    <location>
        <begin position="74"/>
        <end position="83"/>
    </location>
</feature>
<name>A0A9W6X864_9STRA</name>
<dbReference type="EMBL" id="BSXT01000739">
    <property type="protein sequence ID" value="GMF33424.1"/>
    <property type="molecule type" value="Genomic_DNA"/>
</dbReference>
<evidence type="ECO:0000256" key="1">
    <source>
        <dbReference type="SAM" id="MobiDB-lite"/>
    </source>
</evidence>
<gene>
    <name evidence="2" type="ORF">Pfra01_000828700</name>
</gene>
<proteinExistence type="predicted"/>
<dbReference type="AlphaFoldDB" id="A0A9W6X864"/>
<evidence type="ECO:0000313" key="2">
    <source>
        <dbReference type="EMBL" id="GMF33424.1"/>
    </source>
</evidence>
<evidence type="ECO:0000313" key="3">
    <source>
        <dbReference type="Proteomes" id="UP001165121"/>
    </source>
</evidence>
<keyword evidence="3" id="KW-1185">Reference proteome</keyword>
<organism evidence="2 3">
    <name type="scientific">Phytophthora fragariaefolia</name>
    <dbReference type="NCBI Taxonomy" id="1490495"/>
    <lineage>
        <taxon>Eukaryota</taxon>
        <taxon>Sar</taxon>
        <taxon>Stramenopiles</taxon>
        <taxon>Oomycota</taxon>
        <taxon>Peronosporomycetes</taxon>
        <taxon>Peronosporales</taxon>
        <taxon>Peronosporaceae</taxon>
        <taxon>Phytophthora</taxon>
    </lineage>
</organism>
<feature type="region of interest" description="Disordered" evidence="1">
    <location>
        <begin position="36"/>
        <end position="83"/>
    </location>
</feature>
<accession>A0A9W6X864</accession>
<dbReference type="Proteomes" id="UP001165121">
    <property type="component" value="Unassembled WGS sequence"/>
</dbReference>
<reference evidence="2" key="1">
    <citation type="submission" date="2023-04" db="EMBL/GenBank/DDBJ databases">
        <title>Phytophthora fragariaefolia NBRC 109709.</title>
        <authorList>
            <person name="Ichikawa N."/>
            <person name="Sato H."/>
            <person name="Tonouchi N."/>
        </authorList>
    </citation>
    <scope>NUCLEOTIDE SEQUENCE</scope>
    <source>
        <strain evidence="2">NBRC 109709</strain>
    </source>
</reference>
<comment type="caution">
    <text evidence="2">The sequence shown here is derived from an EMBL/GenBank/DDBJ whole genome shotgun (WGS) entry which is preliminary data.</text>
</comment>
<protein>
    <submittedName>
        <fullName evidence="2">Unnamed protein product</fullName>
    </submittedName>
</protein>